<reference evidence="1" key="1">
    <citation type="journal article" date="2021" name="Proc. Natl. Acad. Sci. U.S.A.">
        <title>A Catalog of Tens of Thousands of Viruses from Human Metagenomes Reveals Hidden Associations with Chronic Diseases.</title>
        <authorList>
            <person name="Tisza M.J."/>
            <person name="Buck C.B."/>
        </authorList>
    </citation>
    <scope>NUCLEOTIDE SEQUENCE</scope>
    <source>
        <strain evidence="1">Ct0uL16</strain>
    </source>
</reference>
<accession>A0A8S5Q5E3</accession>
<dbReference type="InterPro" id="IPR001387">
    <property type="entry name" value="Cro/C1-type_HTH"/>
</dbReference>
<dbReference type="GO" id="GO:0003677">
    <property type="term" value="F:DNA binding"/>
    <property type="evidence" value="ECO:0007669"/>
    <property type="project" value="InterPro"/>
</dbReference>
<evidence type="ECO:0000313" key="1">
    <source>
        <dbReference type="EMBL" id="DAE14264.1"/>
    </source>
</evidence>
<dbReference type="SUPFAM" id="SSF47413">
    <property type="entry name" value="lambda repressor-like DNA-binding domains"/>
    <property type="match status" value="1"/>
</dbReference>
<sequence length="153" mass="17306">MPNKYSNAISDEIFDRFRECVEASGLSYPKLEALSGIPKSNIQRYIQRKSKIPFECFVKLSLAIGQSPSVLLGWCDEEKISLTPHEEDVIKSYRAHPEMQAAIDTLLGLEEKKNVQVVKIAARSGIPIEERPLTDSEIELFTNGKEWHGDDEL</sequence>
<dbReference type="CDD" id="cd00093">
    <property type="entry name" value="HTH_XRE"/>
    <property type="match status" value="1"/>
</dbReference>
<organism evidence="1">
    <name type="scientific">Siphoviridae sp. ct0uL16</name>
    <dbReference type="NCBI Taxonomy" id="2825299"/>
    <lineage>
        <taxon>Viruses</taxon>
        <taxon>Duplodnaviria</taxon>
        <taxon>Heunggongvirae</taxon>
        <taxon>Uroviricota</taxon>
        <taxon>Caudoviricetes</taxon>
    </lineage>
</organism>
<name>A0A8S5Q5E3_9CAUD</name>
<dbReference type="EMBL" id="BK015578">
    <property type="protein sequence ID" value="DAE14264.1"/>
    <property type="molecule type" value="Genomic_DNA"/>
</dbReference>
<proteinExistence type="predicted"/>
<dbReference type="InterPro" id="IPR010982">
    <property type="entry name" value="Lambda_DNA-bd_dom_sf"/>
</dbReference>
<dbReference type="Gene3D" id="1.10.260.40">
    <property type="entry name" value="lambda repressor-like DNA-binding domains"/>
    <property type="match status" value="1"/>
</dbReference>
<protein>
    <submittedName>
        <fullName evidence="1">Transcriptional regulator</fullName>
    </submittedName>
</protein>